<dbReference type="GeneID" id="36284444"/>
<feature type="transmembrane region" description="Helical" evidence="1">
    <location>
        <begin position="12"/>
        <end position="33"/>
    </location>
</feature>
<dbReference type="eggNOG" id="ENOG502SWNH">
    <property type="taxonomic scope" value="Eukaryota"/>
</dbReference>
<organism evidence="2">
    <name type="scientific">Pseudogymnoascus destructans</name>
    <dbReference type="NCBI Taxonomy" id="655981"/>
    <lineage>
        <taxon>Eukaryota</taxon>
        <taxon>Fungi</taxon>
        <taxon>Dikarya</taxon>
        <taxon>Ascomycota</taxon>
        <taxon>Pezizomycotina</taxon>
        <taxon>Leotiomycetes</taxon>
        <taxon>Thelebolales</taxon>
        <taxon>Thelebolaceae</taxon>
        <taxon>Pseudogymnoascus</taxon>
    </lineage>
</organism>
<dbReference type="RefSeq" id="XP_024327323.1">
    <property type="nucleotide sequence ID" value="XM_024465036.1"/>
</dbReference>
<dbReference type="VEuPathDB" id="FungiDB:GMDG_02447"/>
<gene>
    <name evidence="2" type="ORF">VC83_01353</name>
</gene>
<proteinExistence type="predicted"/>
<dbReference type="AlphaFoldDB" id="A0A177AJ06"/>
<dbReference type="Proteomes" id="UP000077154">
    <property type="component" value="Unassembled WGS sequence"/>
</dbReference>
<name>A0A177AJ06_9PEZI</name>
<evidence type="ECO:0000256" key="1">
    <source>
        <dbReference type="SAM" id="Phobius"/>
    </source>
</evidence>
<reference evidence="2" key="1">
    <citation type="submission" date="2016-03" db="EMBL/GenBank/DDBJ databases">
        <title>Updated assembly of Pseudogymnoascus destructans, the fungus causing white-nose syndrome of bats.</title>
        <authorList>
            <person name="Palmer J.M."/>
            <person name="Drees K.P."/>
            <person name="Foster J.T."/>
            <person name="Lindner D.L."/>
        </authorList>
    </citation>
    <scope>NUCLEOTIDE SEQUENCE [LARGE SCALE GENOMIC DNA]</scope>
    <source>
        <strain evidence="2">20631-21</strain>
    </source>
</reference>
<accession>A0A177AJ06</accession>
<evidence type="ECO:0000313" key="2">
    <source>
        <dbReference type="EMBL" id="OAF62049.1"/>
    </source>
</evidence>
<protein>
    <submittedName>
        <fullName evidence="2">Uncharacterized protein</fullName>
    </submittedName>
</protein>
<keyword evidence="1" id="KW-0472">Membrane</keyword>
<keyword evidence="1" id="KW-1133">Transmembrane helix</keyword>
<keyword evidence="1" id="KW-0812">Transmembrane</keyword>
<dbReference type="EMBL" id="KV441388">
    <property type="protein sequence ID" value="OAF62049.1"/>
    <property type="molecule type" value="Genomic_DNA"/>
</dbReference>
<sequence>MSTTDNNDSPLSITSSITGILTFLVAITATIWLRISAIRTADTEYSRVKTALSWYKTESEWIHDLVATQRDAQDRTRGSFDGFFLDKDLAWREKGRGRQRETEMYVFVLDQLGTLEERLLEMVTAVEVRAEGSWREWQGEGQGGGWGGGAKRWWRRTRIGVYWLPVRTKALELVRQRDALGNRVLFAQLAMVSSRLADGEERANRQDERIRELLDTVRSFDERLP</sequence>
<dbReference type="OrthoDB" id="5329749at2759"/>